<reference evidence="1 2" key="1">
    <citation type="journal article" date="2018" name="Sci. Rep.">
        <title>Genomic signatures of local adaptation to the degree of environmental predictability in rotifers.</title>
        <authorList>
            <person name="Franch-Gras L."/>
            <person name="Hahn C."/>
            <person name="Garcia-Roger E.M."/>
            <person name="Carmona M.J."/>
            <person name="Serra M."/>
            <person name="Gomez A."/>
        </authorList>
    </citation>
    <scope>NUCLEOTIDE SEQUENCE [LARGE SCALE GENOMIC DNA]</scope>
    <source>
        <strain evidence="1">HYR1</strain>
    </source>
</reference>
<dbReference type="AlphaFoldDB" id="A0A3M7PYG1"/>
<evidence type="ECO:0000313" key="2">
    <source>
        <dbReference type="Proteomes" id="UP000276133"/>
    </source>
</evidence>
<keyword evidence="2" id="KW-1185">Reference proteome</keyword>
<proteinExistence type="predicted"/>
<comment type="caution">
    <text evidence="1">The sequence shown here is derived from an EMBL/GenBank/DDBJ whole genome shotgun (WGS) entry which is preliminary data.</text>
</comment>
<organism evidence="1 2">
    <name type="scientific">Brachionus plicatilis</name>
    <name type="common">Marine rotifer</name>
    <name type="synonym">Brachionus muelleri</name>
    <dbReference type="NCBI Taxonomy" id="10195"/>
    <lineage>
        <taxon>Eukaryota</taxon>
        <taxon>Metazoa</taxon>
        <taxon>Spiralia</taxon>
        <taxon>Gnathifera</taxon>
        <taxon>Rotifera</taxon>
        <taxon>Eurotatoria</taxon>
        <taxon>Monogononta</taxon>
        <taxon>Pseudotrocha</taxon>
        <taxon>Ploima</taxon>
        <taxon>Brachionidae</taxon>
        <taxon>Brachionus</taxon>
    </lineage>
</organism>
<sequence>MLYFNESVYSWLKNTQKFSTIIEKNSKMDSSKCCSFLYRSRALYASEAIKKLVAAASITSNHLNSLGPCFASLIPEEYLNNLETSEIESQIDYFNTQSFQPNASIFSTLKTKLNGLYDSKATDTDKTSLLSQMGSLAVFMDESKVDQSLVKNSVSSMLSNIKSERNVENEDVAKCRVGSGNDDQVKTFVANWNKRLVGSWFPLTSSRRKRSTTALTCDIVNQIISAIDLVPESYFASMTTAEFEKCVETLGNIDYSLTAKQYEELAKKKNKYGKRRY</sequence>
<name>A0A3M7PYG1_BRAPC</name>
<dbReference type="Proteomes" id="UP000276133">
    <property type="component" value="Unassembled WGS sequence"/>
</dbReference>
<gene>
    <name evidence="1" type="ORF">BpHYR1_022112</name>
</gene>
<dbReference type="EMBL" id="REGN01008191">
    <property type="protein sequence ID" value="RNA04222.1"/>
    <property type="molecule type" value="Genomic_DNA"/>
</dbReference>
<dbReference type="OrthoDB" id="10568944at2759"/>
<accession>A0A3M7PYG1</accession>
<evidence type="ECO:0000313" key="1">
    <source>
        <dbReference type="EMBL" id="RNA04222.1"/>
    </source>
</evidence>
<protein>
    <submittedName>
        <fullName evidence="1">Uncharacterized protein</fullName>
    </submittedName>
</protein>